<dbReference type="Gene3D" id="3.90.79.10">
    <property type="entry name" value="Nucleoside Triphosphate Pyrophosphohydrolase"/>
    <property type="match status" value="1"/>
</dbReference>
<dbReference type="GO" id="GO:0019677">
    <property type="term" value="P:NAD+ catabolic process"/>
    <property type="evidence" value="ECO:0007669"/>
    <property type="project" value="TreeGrafter"/>
</dbReference>
<dbReference type="SUPFAM" id="SSF55811">
    <property type="entry name" value="Nudix"/>
    <property type="match status" value="1"/>
</dbReference>
<accession>A0A4Q7NQB9</accession>
<dbReference type="InterPro" id="IPR015797">
    <property type="entry name" value="NUDIX_hydrolase-like_dom_sf"/>
</dbReference>
<dbReference type="AlphaFoldDB" id="A0A4Q7NQB9"/>
<keyword evidence="7" id="KW-0460">Magnesium</keyword>
<dbReference type="GO" id="GO:0046872">
    <property type="term" value="F:metal ion binding"/>
    <property type="evidence" value="ECO:0007669"/>
    <property type="project" value="UniProtKB-KW"/>
</dbReference>
<evidence type="ECO:0000256" key="3">
    <source>
        <dbReference type="ARBA" id="ARBA00009595"/>
    </source>
</evidence>
<evidence type="ECO:0000256" key="2">
    <source>
        <dbReference type="ARBA" id="ARBA00001947"/>
    </source>
</evidence>
<keyword evidence="5" id="KW-0479">Metal-binding</keyword>
<dbReference type="Pfam" id="PF00293">
    <property type="entry name" value="NUDIX"/>
    <property type="match status" value="1"/>
</dbReference>
<keyword evidence="12" id="KW-1185">Reference proteome</keyword>
<keyword evidence="6" id="KW-0378">Hydrolase</keyword>
<dbReference type="EC" id="3.6.1.22" evidence="4"/>
<dbReference type="NCBIfam" id="NF001299">
    <property type="entry name" value="PRK00241.1"/>
    <property type="match status" value="1"/>
</dbReference>
<evidence type="ECO:0000256" key="8">
    <source>
        <dbReference type="ARBA" id="ARBA00023027"/>
    </source>
</evidence>
<dbReference type="GO" id="GO:0035529">
    <property type="term" value="F:NADH pyrophosphatase activity"/>
    <property type="evidence" value="ECO:0007669"/>
    <property type="project" value="TreeGrafter"/>
</dbReference>
<gene>
    <name evidence="11" type="ORF">EV189_2620</name>
</gene>
<dbReference type="CDD" id="cd03429">
    <property type="entry name" value="NUDIX_NADH_pyrophosphatase_Nudt13"/>
    <property type="match status" value="1"/>
</dbReference>
<evidence type="ECO:0000256" key="9">
    <source>
        <dbReference type="ARBA" id="ARBA00023679"/>
    </source>
</evidence>
<dbReference type="InterPro" id="IPR049734">
    <property type="entry name" value="NudC-like_C"/>
</dbReference>
<proteinExistence type="inferred from homology"/>
<evidence type="ECO:0000256" key="6">
    <source>
        <dbReference type="ARBA" id="ARBA00022801"/>
    </source>
</evidence>
<dbReference type="InterPro" id="IPR020084">
    <property type="entry name" value="NUDIX_hydrolase_CS"/>
</dbReference>
<dbReference type="Gene3D" id="3.90.79.20">
    <property type="match status" value="1"/>
</dbReference>
<comment type="catalytic activity">
    <reaction evidence="9">
        <text>a 5'-end NAD(+)-phospho-ribonucleoside in mRNA + H2O = a 5'-end phospho-adenosine-phospho-ribonucleoside in mRNA + beta-nicotinamide D-ribonucleotide + 2 H(+)</text>
        <dbReference type="Rhea" id="RHEA:60876"/>
        <dbReference type="Rhea" id="RHEA-COMP:15698"/>
        <dbReference type="Rhea" id="RHEA-COMP:15719"/>
        <dbReference type="ChEBI" id="CHEBI:14649"/>
        <dbReference type="ChEBI" id="CHEBI:15377"/>
        <dbReference type="ChEBI" id="CHEBI:15378"/>
        <dbReference type="ChEBI" id="CHEBI:144029"/>
        <dbReference type="ChEBI" id="CHEBI:144051"/>
    </reaction>
    <physiologicalReaction direction="left-to-right" evidence="9">
        <dbReference type="Rhea" id="RHEA:60877"/>
    </physiologicalReaction>
</comment>
<evidence type="ECO:0000256" key="7">
    <source>
        <dbReference type="ARBA" id="ARBA00022842"/>
    </source>
</evidence>
<comment type="similarity">
    <text evidence="3">Belongs to the Nudix hydrolase family. NudC subfamily.</text>
</comment>
<comment type="cofactor">
    <cofactor evidence="1">
        <name>Mg(2+)</name>
        <dbReference type="ChEBI" id="CHEBI:18420"/>
    </cofactor>
</comment>
<dbReference type="GO" id="GO:0006742">
    <property type="term" value="P:NADP+ catabolic process"/>
    <property type="evidence" value="ECO:0007669"/>
    <property type="project" value="TreeGrafter"/>
</dbReference>
<dbReference type="InterPro" id="IPR000086">
    <property type="entry name" value="NUDIX_hydrolase_dom"/>
</dbReference>
<dbReference type="GO" id="GO:0005829">
    <property type="term" value="C:cytosol"/>
    <property type="evidence" value="ECO:0007669"/>
    <property type="project" value="TreeGrafter"/>
</dbReference>
<comment type="caution">
    <text evidence="11">The sequence shown here is derived from an EMBL/GenBank/DDBJ whole genome shotgun (WGS) entry which is preliminary data.</text>
</comment>
<evidence type="ECO:0000256" key="5">
    <source>
        <dbReference type="ARBA" id="ARBA00022723"/>
    </source>
</evidence>
<dbReference type="InterPro" id="IPR050241">
    <property type="entry name" value="NAD-cap_RNA_hydrolase_NudC"/>
</dbReference>
<evidence type="ECO:0000256" key="4">
    <source>
        <dbReference type="ARBA" id="ARBA00012381"/>
    </source>
</evidence>
<name>A0A4Q7NQB9_9ACTN</name>
<dbReference type="InterPro" id="IPR015376">
    <property type="entry name" value="Znr_NADH_PPase"/>
</dbReference>
<dbReference type="PANTHER" id="PTHR42904">
    <property type="entry name" value="NUDIX HYDROLASE, NUDC SUBFAMILY"/>
    <property type="match status" value="1"/>
</dbReference>
<comment type="cofactor">
    <cofactor evidence="2">
        <name>Zn(2+)</name>
        <dbReference type="ChEBI" id="CHEBI:29105"/>
    </cofactor>
</comment>
<dbReference type="EMBL" id="SGXD01000003">
    <property type="protein sequence ID" value="RZS87196.1"/>
    <property type="molecule type" value="Genomic_DNA"/>
</dbReference>
<keyword evidence="8" id="KW-0520">NAD</keyword>
<dbReference type="PANTHER" id="PTHR42904:SF6">
    <property type="entry name" value="NAD-CAPPED RNA HYDROLASE NUDT12"/>
    <property type="match status" value="1"/>
</dbReference>
<evidence type="ECO:0000259" key="10">
    <source>
        <dbReference type="PROSITE" id="PS51462"/>
    </source>
</evidence>
<dbReference type="PROSITE" id="PS51462">
    <property type="entry name" value="NUDIX"/>
    <property type="match status" value="1"/>
</dbReference>
<reference evidence="11 12" key="1">
    <citation type="submission" date="2019-02" db="EMBL/GenBank/DDBJ databases">
        <title>Genomic Encyclopedia of Type Strains, Phase IV (KMG-IV): sequencing the most valuable type-strain genomes for metagenomic binning, comparative biology and taxonomic classification.</title>
        <authorList>
            <person name="Goeker M."/>
        </authorList>
    </citation>
    <scope>NUCLEOTIDE SEQUENCE [LARGE SCALE GENOMIC DNA]</scope>
    <source>
        <strain evidence="11 12">DSM 45622</strain>
    </source>
</reference>
<dbReference type="RefSeq" id="WP_231116357.1">
    <property type="nucleotide sequence ID" value="NZ_SGXD01000003.1"/>
</dbReference>
<sequence length="314" mass="34250">MTEILPPAKEFLDLPLSRAALDRSAHLRTQPEELERRWADPRTRVLRLLPKGRFLVDGDPPALVLVAPREEALQRSLFLGLDDADVAYYALLPDDAGADGADDADDERAVGLRDVGALLGARDVGLAVNAVALANWHATHTHCPRCGAPTRVTDGGHVRVCEADGTQHYPRTDPAVIMAIVDEADRLLLGRQASWPEGRFSTLAGFVEPGESLEQAVRREVAEEVGVSVGDVVYLASQAWPFPASIMLGFVGRALTTELHADRTEIEQARWVTREELGRAVDDGSLLLPPGVSIARKLIEHWYGATLDAEVAWR</sequence>
<organism evidence="11 12">
    <name type="scientific">Motilibacter rhizosphaerae</name>
    <dbReference type="NCBI Taxonomy" id="598652"/>
    <lineage>
        <taxon>Bacteria</taxon>
        <taxon>Bacillati</taxon>
        <taxon>Actinomycetota</taxon>
        <taxon>Actinomycetes</taxon>
        <taxon>Motilibacterales</taxon>
        <taxon>Motilibacteraceae</taxon>
        <taxon>Motilibacter</taxon>
    </lineage>
</organism>
<dbReference type="PROSITE" id="PS00893">
    <property type="entry name" value="NUDIX_BOX"/>
    <property type="match status" value="1"/>
</dbReference>
<evidence type="ECO:0000256" key="1">
    <source>
        <dbReference type="ARBA" id="ARBA00001946"/>
    </source>
</evidence>
<dbReference type="Pfam" id="PF09297">
    <property type="entry name" value="Zn_ribbon_NUD"/>
    <property type="match status" value="1"/>
</dbReference>
<evidence type="ECO:0000313" key="12">
    <source>
        <dbReference type="Proteomes" id="UP000293638"/>
    </source>
</evidence>
<protein>
    <recommendedName>
        <fullName evidence="4">NAD(+) diphosphatase</fullName>
        <ecNumber evidence="4">3.6.1.22</ecNumber>
    </recommendedName>
</protein>
<dbReference type="Proteomes" id="UP000293638">
    <property type="component" value="Unassembled WGS sequence"/>
</dbReference>
<feature type="domain" description="Nudix hydrolase" evidence="10">
    <location>
        <begin position="170"/>
        <end position="294"/>
    </location>
</feature>
<evidence type="ECO:0000313" key="11">
    <source>
        <dbReference type="EMBL" id="RZS87196.1"/>
    </source>
</evidence>